<protein>
    <submittedName>
        <fullName evidence="2">Type IV pilus assembly protein PilM</fullName>
    </submittedName>
</protein>
<dbReference type="NCBIfam" id="TIGR01175">
    <property type="entry name" value="pilM"/>
    <property type="match status" value="1"/>
</dbReference>
<organism evidence="2 3">
    <name type="scientific">Candidatus Azambacteria bacterium GW2011_GWB1_46_27</name>
    <dbReference type="NCBI Taxonomy" id="1618617"/>
    <lineage>
        <taxon>Bacteria</taxon>
        <taxon>Candidatus Azamiibacteriota</taxon>
    </lineage>
</organism>
<proteinExistence type="predicted"/>
<evidence type="ECO:0000256" key="1">
    <source>
        <dbReference type="SAM" id="Coils"/>
    </source>
</evidence>
<dbReference type="Proteomes" id="UP000034067">
    <property type="component" value="Unassembled WGS sequence"/>
</dbReference>
<dbReference type="InterPro" id="IPR005883">
    <property type="entry name" value="PilM"/>
</dbReference>
<keyword evidence="1" id="KW-0175">Coiled coil</keyword>
<dbReference type="SUPFAM" id="SSF53067">
    <property type="entry name" value="Actin-like ATPase domain"/>
    <property type="match status" value="2"/>
</dbReference>
<dbReference type="PANTHER" id="PTHR32432">
    <property type="entry name" value="CELL DIVISION PROTEIN FTSA-RELATED"/>
    <property type="match status" value="1"/>
</dbReference>
<dbReference type="Pfam" id="PF11104">
    <property type="entry name" value="PilM_2"/>
    <property type="match status" value="1"/>
</dbReference>
<evidence type="ECO:0000313" key="3">
    <source>
        <dbReference type="Proteomes" id="UP000034067"/>
    </source>
</evidence>
<evidence type="ECO:0000313" key="2">
    <source>
        <dbReference type="EMBL" id="KKU34959.1"/>
    </source>
</evidence>
<feature type="coiled-coil region" evidence="1">
    <location>
        <begin position="20"/>
        <end position="77"/>
    </location>
</feature>
<dbReference type="Gene3D" id="3.30.1490.300">
    <property type="match status" value="1"/>
</dbReference>
<accession>A0A0G1PQB0</accession>
<name>A0A0G1PQB0_9BACT</name>
<reference evidence="2 3" key="1">
    <citation type="journal article" date="2015" name="Nature">
        <title>rRNA introns, odd ribosomes, and small enigmatic genomes across a large radiation of phyla.</title>
        <authorList>
            <person name="Brown C.T."/>
            <person name="Hug L.A."/>
            <person name="Thomas B.C."/>
            <person name="Sharon I."/>
            <person name="Castelle C.J."/>
            <person name="Singh A."/>
            <person name="Wilkins M.J."/>
            <person name="Williams K.H."/>
            <person name="Banfield J.F."/>
        </authorList>
    </citation>
    <scope>NUCLEOTIDE SEQUENCE [LARGE SCALE GENOMIC DNA]</scope>
</reference>
<dbReference type="InterPro" id="IPR050696">
    <property type="entry name" value="FtsA/MreB"/>
</dbReference>
<sequence length="364" mass="39809">MFDFLSPKNALTLPAFGLDISDLSLKLASLKRRGEQLRLESFGRASIPAGVLEKGEIKNQSELIKVLKLTLEEAKNRGLRTRYIIGSLPEEHAFIRVIQLPKMNLAEVAQAVRWEAEANIPLPLESVYLDYQVLPQSPANPDHLDVIISAAPKTLVDPYLNTFEKVGLKPIALEIESQAIARALLKNCQSEQPVLIIDLGASATSFIIFSGQAIRFTTTVSVSGSFLTEAIAKKLSVSQAEAEALKITTGLDKTKNEGRIYSALVPPLNALLTHIKTYLEFYPEHAEHEHDVQNPSIAKIILSGGEAALPGLVSFLSLELKIPVELGNPWINILTPPLKEIPELPFEQSLGYTTALGLALRGLD</sequence>
<dbReference type="PIRSF" id="PIRSF019169">
    <property type="entry name" value="PilM"/>
    <property type="match status" value="1"/>
</dbReference>
<dbReference type="EMBL" id="LCMJ01000021">
    <property type="protein sequence ID" value="KKU34959.1"/>
    <property type="molecule type" value="Genomic_DNA"/>
</dbReference>
<gene>
    <name evidence="2" type="ORF">UX48_C0021G0010</name>
</gene>
<dbReference type="Gene3D" id="3.30.420.40">
    <property type="match status" value="2"/>
</dbReference>
<dbReference type="PANTHER" id="PTHR32432:SF3">
    <property type="entry name" value="ETHANOLAMINE UTILIZATION PROTEIN EUTJ"/>
    <property type="match status" value="1"/>
</dbReference>
<comment type="caution">
    <text evidence="2">The sequence shown here is derived from an EMBL/GenBank/DDBJ whole genome shotgun (WGS) entry which is preliminary data.</text>
</comment>
<dbReference type="CDD" id="cd24049">
    <property type="entry name" value="ASKHA_NBD_PilM"/>
    <property type="match status" value="1"/>
</dbReference>
<dbReference type="InterPro" id="IPR043129">
    <property type="entry name" value="ATPase_NBD"/>
</dbReference>
<dbReference type="AlphaFoldDB" id="A0A0G1PQB0"/>